<dbReference type="RefSeq" id="XP_016628344.1">
    <property type="nucleotide sequence ID" value="XM_016780425.1"/>
</dbReference>
<name>A0A0D2IAN8_9EURO</name>
<accession>A0A0D2IAN8</accession>
<evidence type="ECO:0008006" key="5">
    <source>
        <dbReference type="Google" id="ProtNLM"/>
    </source>
</evidence>
<dbReference type="OrthoDB" id="4158485at2759"/>
<dbReference type="GeneID" id="27715677"/>
<evidence type="ECO:0000256" key="1">
    <source>
        <dbReference type="SAM" id="MobiDB-lite"/>
    </source>
</evidence>
<gene>
    <name evidence="3" type="ORF">Z520_09931</name>
</gene>
<keyword evidence="2" id="KW-0812">Transmembrane</keyword>
<feature type="compositionally biased region" description="Low complexity" evidence="1">
    <location>
        <begin position="50"/>
        <end position="63"/>
    </location>
</feature>
<proteinExistence type="predicted"/>
<organism evidence="3 4">
    <name type="scientific">Fonsecaea multimorphosa CBS 102226</name>
    <dbReference type="NCBI Taxonomy" id="1442371"/>
    <lineage>
        <taxon>Eukaryota</taxon>
        <taxon>Fungi</taxon>
        <taxon>Dikarya</taxon>
        <taxon>Ascomycota</taxon>
        <taxon>Pezizomycotina</taxon>
        <taxon>Eurotiomycetes</taxon>
        <taxon>Chaetothyriomycetidae</taxon>
        <taxon>Chaetothyriales</taxon>
        <taxon>Herpotrichiellaceae</taxon>
        <taxon>Fonsecaea</taxon>
    </lineage>
</organism>
<evidence type="ECO:0000256" key="2">
    <source>
        <dbReference type="SAM" id="Phobius"/>
    </source>
</evidence>
<evidence type="ECO:0000313" key="4">
    <source>
        <dbReference type="Proteomes" id="UP000053411"/>
    </source>
</evidence>
<keyword evidence="4" id="KW-1185">Reference proteome</keyword>
<dbReference type="Proteomes" id="UP000053411">
    <property type="component" value="Unassembled WGS sequence"/>
</dbReference>
<dbReference type="AlphaFoldDB" id="A0A0D2IAN8"/>
<feature type="region of interest" description="Disordered" evidence="1">
    <location>
        <begin position="50"/>
        <end position="76"/>
    </location>
</feature>
<dbReference type="VEuPathDB" id="FungiDB:Z520_09931"/>
<keyword evidence="2" id="KW-0472">Membrane</keyword>
<sequence length="176" mass="18614">MSLYWSDDFYMYWECNTQPVDPITILATPTITGHGEVSTQYLNAAFSAPGAASSPTTSQSGDSGSSGGNGDTSNGNGSNSSNLAAIIGAIAGVVAAIAAVGLWFCTKRHFHITRQHDIQRDQEGGHGRDLAVRTNTGLANLTGEIARPLNVYINELHYHDHTGRGAAQLSQLRLNG</sequence>
<dbReference type="EMBL" id="KN848088">
    <property type="protein sequence ID" value="KIX94221.1"/>
    <property type="molecule type" value="Genomic_DNA"/>
</dbReference>
<feature type="transmembrane region" description="Helical" evidence="2">
    <location>
        <begin position="83"/>
        <end position="105"/>
    </location>
</feature>
<reference evidence="3 4" key="1">
    <citation type="submission" date="2015-01" db="EMBL/GenBank/DDBJ databases">
        <title>The Genome Sequence of Fonsecaea multimorphosa CBS 102226.</title>
        <authorList>
            <consortium name="The Broad Institute Genomics Platform"/>
            <person name="Cuomo C."/>
            <person name="de Hoog S."/>
            <person name="Gorbushina A."/>
            <person name="Stielow B."/>
            <person name="Teixiera M."/>
            <person name="Abouelleil A."/>
            <person name="Chapman S.B."/>
            <person name="Priest M."/>
            <person name="Young S.K."/>
            <person name="Wortman J."/>
            <person name="Nusbaum C."/>
            <person name="Birren B."/>
        </authorList>
    </citation>
    <scope>NUCLEOTIDE SEQUENCE [LARGE SCALE GENOMIC DNA]</scope>
    <source>
        <strain evidence="3 4">CBS 102226</strain>
    </source>
</reference>
<evidence type="ECO:0000313" key="3">
    <source>
        <dbReference type="EMBL" id="KIX94221.1"/>
    </source>
</evidence>
<keyword evidence="2" id="KW-1133">Transmembrane helix</keyword>
<protein>
    <recommendedName>
        <fullName evidence="5">Mid2 domain-containing protein</fullName>
    </recommendedName>
</protein>